<name>A0A0T5ZY99_UNCKA</name>
<keyword evidence="1" id="KW-0812">Transmembrane</keyword>
<keyword evidence="1" id="KW-0472">Membrane</keyword>
<dbReference type="PATRIC" id="fig|1576480.3.peg.179"/>
<dbReference type="CDD" id="cd08547">
    <property type="entry name" value="Type_II_cohesin"/>
    <property type="match status" value="1"/>
</dbReference>
<dbReference type="STRING" id="1576480.XU08_C0001G0178"/>
<dbReference type="EMBL" id="LDXK01000001">
    <property type="protein sequence ID" value="KRT67768.1"/>
    <property type="molecule type" value="Genomic_DNA"/>
</dbReference>
<dbReference type="AlphaFoldDB" id="A0A0T5ZY99"/>
<dbReference type="Gene3D" id="2.60.40.10">
    <property type="entry name" value="Immunoglobulins"/>
    <property type="match status" value="1"/>
</dbReference>
<dbReference type="InterPro" id="IPR013783">
    <property type="entry name" value="Ig-like_fold"/>
</dbReference>
<protein>
    <submittedName>
        <fullName evidence="2">Gwe2 protein</fullName>
    </submittedName>
</protein>
<evidence type="ECO:0000256" key="1">
    <source>
        <dbReference type="SAM" id="Phobius"/>
    </source>
</evidence>
<dbReference type="GO" id="GO:0030246">
    <property type="term" value="F:carbohydrate binding"/>
    <property type="evidence" value="ECO:0007669"/>
    <property type="project" value="InterPro"/>
</dbReference>
<evidence type="ECO:0000313" key="2">
    <source>
        <dbReference type="EMBL" id="KRT67768.1"/>
    </source>
</evidence>
<organism evidence="2 3">
    <name type="scientific">candidate division WWE3 bacterium CSP1-7</name>
    <dbReference type="NCBI Taxonomy" id="1576480"/>
    <lineage>
        <taxon>Bacteria</taxon>
        <taxon>Katanobacteria</taxon>
    </lineage>
</organism>
<dbReference type="Proteomes" id="UP000051297">
    <property type="component" value="Unassembled WGS sequence"/>
</dbReference>
<dbReference type="SUPFAM" id="SSF49384">
    <property type="entry name" value="Carbohydrate-binding domain"/>
    <property type="match status" value="1"/>
</dbReference>
<proteinExistence type="predicted"/>
<keyword evidence="1" id="KW-1133">Transmembrane helix</keyword>
<reference evidence="2 3" key="1">
    <citation type="submission" date="2015-05" db="EMBL/GenBank/DDBJ databases">
        <title>Critical biogeochemical functions in the subsurface are associated with bacteria from new phyla and little studied lineages.</title>
        <authorList>
            <person name="Hug L.A."/>
            <person name="Thomas B.C."/>
            <person name="Sharon I."/>
            <person name="Brown C.T."/>
            <person name="Sharma R."/>
            <person name="Hettich R.L."/>
            <person name="Wilkins M.J."/>
            <person name="Williams K.H."/>
            <person name="Singh A."/>
            <person name="Banfield J.F."/>
        </authorList>
    </citation>
    <scope>NUCLEOTIDE SEQUENCE [LARGE SCALE GENOMIC DNA]</scope>
    <source>
        <strain evidence="2">CSP1-7</strain>
    </source>
</reference>
<dbReference type="InterPro" id="IPR008965">
    <property type="entry name" value="CBM2/CBM3_carb-bd_dom_sf"/>
</dbReference>
<gene>
    <name evidence="2" type="primary">gwe2</name>
    <name evidence="2" type="ORF">XU08_C0001G0178</name>
</gene>
<dbReference type="Gene3D" id="2.60.40.680">
    <property type="match status" value="1"/>
</dbReference>
<feature type="transmembrane region" description="Helical" evidence="1">
    <location>
        <begin position="447"/>
        <end position="476"/>
    </location>
</feature>
<sequence length="490" mass="52673">MEKTRKLINRLTNKLVLFALTILFLLLLITSTLFAAGAKLFLSPETGTQYVGSYLSVDVLVNTGGNPTNAYRAVVTYPAAKLEAVAVSTGGSVCSLWIPPTPRYSNDSGTATFECGATKAYKGTSGRIGRIDFLVKAAGKAAVSISAGEVKKADGIGTELLSSRGAASFDLQETPVGVPVISSSTHPNQNAWYREKSVELAWTATEEADGFSYSLNQKAGDTPDDISEGPAATKTYQNDDGIWYFHLKARQTSGWSFTGHFRIQIDNAPPEPFTIVVDPPTEKITRAPLLSFATTDKLSGIDHYEIAIDGAAPLTTASPYQFDRIKGGIHPITVQAIDRAGNSREAKATLDVIGVSSPTITSPTEGEKIPFLSPLTTRGTSSQPGTVELALDGRLIAEVNSGTGDFEHSYRKIILPGNRKLEATLITAEGIESEPATVTFQVDLSRVYLLGLVLPGYPVYAVALLIFAGLATLFILKIKRWRRLRKPKQI</sequence>
<comment type="caution">
    <text evidence="2">The sequence shown here is derived from an EMBL/GenBank/DDBJ whole genome shotgun (WGS) entry which is preliminary data.</text>
</comment>
<accession>A0A0T5ZY99</accession>
<evidence type="ECO:0000313" key="3">
    <source>
        <dbReference type="Proteomes" id="UP000051297"/>
    </source>
</evidence>